<sequence>MNFNIFKPKQKTPHDLVRLTKDAINKLDGPDRRKANEEISKHLVSMKTILYDSDPSPDLVAQLAQEIYNNDLLQGLVMNISKLDFEAKKDVAQIFNNLLRRQIGSRLPTVEYLCTREELLFALLKGYEHPEVALNCGLILRECLRNEALAKIILYSKKFYLFFDYVEMSTFDIASDAFASFKEILTKHKQMVAEFLDSNYDEFFEHYKRLLTSSNYVTKRQSLKLLGEILLDRSNFSVMTRYISNAENLKLMMNLLRDRSRNIQFEAFHVFKVFVANPNKNKPILDILIKNQEKLVVFLNNFHNDRQDDEQFNDEKTFLIKQIEDLRPVHE</sequence>
<dbReference type="Pfam" id="PF08569">
    <property type="entry name" value="Mo25"/>
    <property type="match status" value="1"/>
</dbReference>
<comment type="similarity">
    <text evidence="1">Belongs to the Mo25 family.</text>
</comment>
<dbReference type="Gene3D" id="1.25.10.10">
    <property type="entry name" value="Leucine-rich Repeat Variant"/>
    <property type="match status" value="1"/>
</dbReference>
<accession>A0A8H7RSR9</accession>
<evidence type="ECO:0008006" key="4">
    <source>
        <dbReference type="Google" id="ProtNLM"/>
    </source>
</evidence>
<organism evidence="2 3">
    <name type="scientific">Circinella minor</name>
    <dbReference type="NCBI Taxonomy" id="1195481"/>
    <lineage>
        <taxon>Eukaryota</taxon>
        <taxon>Fungi</taxon>
        <taxon>Fungi incertae sedis</taxon>
        <taxon>Mucoromycota</taxon>
        <taxon>Mucoromycotina</taxon>
        <taxon>Mucoromycetes</taxon>
        <taxon>Mucorales</taxon>
        <taxon>Lichtheimiaceae</taxon>
        <taxon>Circinella</taxon>
    </lineage>
</organism>
<dbReference type="PANTHER" id="PTHR10182">
    <property type="entry name" value="CALCIUM-BINDING PROTEIN 39-RELATED"/>
    <property type="match status" value="1"/>
</dbReference>
<evidence type="ECO:0000313" key="2">
    <source>
        <dbReference type="EMBL" id="KAG2216506.1"/>
    </source>
</evidence>
<dbReference type="InterPro" id="IPR011989">
    <property type="entry name" value="ARM-like"/>
</dbReference>
<dbReference type="FunFam" id="1.25.10.10:FF:000257">
    <property type="entry name" value="Conidiophore development protein hymA"/>
    <property type="match status" value="1"/>
</dbReference>
<dbReference type="InterPro" id="IPR013878">
    <property type="entry name" value="Mo25"/>
</dbReference>
<protein>
    <recommendedName>
        <fullName evidence="4">Mo25-like protein</fullName>
    </recommendedName>
</protein>
<name>A0A8H7RSR9_9FUNG</name>
<dbReference type="AlphaFoldDB" id="A0A8H7RSR9"/>
<reference evidence="2 3" key="1">
    <citation type="submission" date="2020-12" db="EMBL/GenBank/DDBJ databases">
        <title>Metabolic potential, ecology and presence of endohyphal bacteria is reflected in genomic diversity of Mucoromycotina.</title>
        <authorList>
            <person name="Muszewska A."/>
            <person name="Okrasinska A."/>
            <person name="Steczkiewicz K."/>
            <person name="Drgas O."/>
            <person name="Orlowska M."/>
            <person name="Perlinska-Lenart U."/>
            <person name="Aleksandrzak-Piekarczyk T."/>
            <person name="Szatraj K."/>
            <person name="Zielenkiewicz U."/>
            <person name="Pilsyk S."/>
            <person name="Malc E."/>
            <person name="Mieczkowski P."/>
            <person name="Kruszewska J.S."/>
            <person name="Biernat P."/>
            <person name="Pawlowska J."/>
        </authorList>
    </citation>
    <scope>NUCLEOTIDE SEQUENCE [LARGE SCALE GENOMIC DNA]</scope>
    <source>
        <strain evidence="2 3">CBS 142.35</strain>
    </source>
</reference>
<dbReference type="EMBL" id="JAEPRB010000395">
    <property type="protein sequence ID" value="KAG2216506.1"/>
    <property type="molecule type" value="Genomic_DNA"/>
</dbReference>
<dbReference type="SUPFAM" id="SSF48371">
    <property type="entry name" value="ARM repeat"/>
    <property type="match status" value="1"/>
</dbReference>
<evidence type="ECO:0000256" key="1">
    <source>
        <dbReference type="ARBA" id="ARBA00011012"/>
    </source>
</evidence>
<dbReference type="GO" id="GO:0005737">
    <property type="term" value="C:cytoplasm"/>
    <property type="evidence" value="ECO:0007669"/>
    <property type="project" value="UniProtKB-ARBA"/>
</dbReference>
<dbReference type="Proteomes" id="UP000646827">
    <property type="component" value="Unassembled WGS sequence"/>
</dbReference>
<proteinExistence type="inferred from homology"/>
<dbReference type="GO" id="GO:0035556">
    <property type="term" value="P:intracellular signal transduction"/>
    <property type="evidence" value="ECO:0007669"/>
    <property type="project" value="TreeGrafter"/>
</dbReference>
<gene>
    <name evidence="2" type="ORF">INT45_013084</name>
</gene>
<dbReference type="PANTHER" id="PTHR10182:SF3">
    <property type="entry name" value="PROTEIN MO25"/>
    <property type="match status" value="1"/>
</dbReference>
<dbReference type="OrthoDB" id="609103at2759"/>
<dbReference type="GO" id="GO:0043539">
    <property type="term" value="F:protein serine/threonine kinase activator activity"/>
    <property type="evidence" value="ECO:0007669"/>
    <property type="project" value="TreeGrafter"/>
</dbReference>
<evidence type="ECO:0000313" key="3">
    <source>
        <dbReference type="Proteomes" id="UP000646827"/>
    </source>
</evidence>
<comment type="caution">
    <text evidence="2">The sequence shown here is derived from an EMBL/GenBank/DDBJ whole genome shotgun (WGS) entry which is preliminary data.</text>
</comment>
<dbReference type="InterPro" id="IPR016024">
    <property type="entry name" value="ARM-type_fold"/>
</dbReference>
<keyword evidence="3" id="KW-1185">Reference proteome</keyword>